<dbReference type="GeneID" id="30036930"/>
<dbReference type="Pfam" id="PF02225">
    <property type="entry name" value="PA"/>
    <property type="match status" value="1"/>
</dbReference>
<keyword evidence="2" id="KW-0472">Membrane</keyword>
<gene>
    <name evidence="6" type="primary">VPS70</name>
    <name evidence="6" type="ORF">AWJ20_4763</name>
</gene>
<dbReference type="InterPro" id="IPR039373">
    <property type="entry name" value="Peptidase_M28B"/>
</dbReference>
<dbReference type="SUPFAM" id="SSF53187">
    <property type="entry name" value="Zn-dependent exopeptidases"/>
    <property type="match status" value="1"/>
</dbReference>
<dbReference type="PANTHER" id="PTHR10404:SF46">
    <property type="entry name" value="VACUOLAR PROTEIN SORTING-ASSOCIATED PROTEIN 70"/>
    <property type="match status" value="1"/>
</dbReference>
<dbReference type="GO" id="GO:0004180">
    <property type="term" value="F:carboxypeptidase activity"/>
    <property type="evidence" value="ECO:0007669"/>
    <property type="project" value="TreeGrafter"/>
</dbReference>
<dbReference type="Pfam" id="PF04389">
    <property type="entry name" value="Peptidase_M28"/>
    <property type="match status" value="1"/>
</dbReference>
<keyword evidence="2" id="KW-1133">Transmembrane helix</keyword>
<sequence>MVVVRVDEESQSLIRGPNGLKVRKRRASCLRFGCYTLLGVFFLAVFNVIFLPRTSISRDWNRLHSIKVSDADVKRTLFQSVNASSIRDWSYKYTQEPHLAGTNYGLVEWTRDKFEEYGIPAEIVSYDIYLNYPRDHAVKLLNEDGSVQFSASLEEAVIEEDPTTSREDRVPTFHGYSASGNVTGQLIYVNYGTREDYDQLIAKGVDFKGKIVIARYGGIFRGLKVKFAQDLGAIGALLYSDPGDDGGITIKNGYEAYPNGPARHPSSVQRGSVQFLSLGPGDPTTPGWASKPDSKRVDPYDTIPSIPSIPISYEDALPLLKAINGKGLKGSDLGENWVGELTDEFDYSVGPSTLEVNLYNDQDYDIRPTYNVIGKIEGIISDEAIVIGNHRDAWIAGGAGDPNSGSAALIELAKAFGELKKIGWKPSRTIILGSWDGEEYGLLGSTEWGEDNAEYLQHHVIAYLNVDVAFSGSRFGASASPLLDNVLIDVTKQVPAPSGNGTLYDLWYSQNGARISSLGSGSDYTVFQDYLGIPSVDFGFGGGKGDPVYQYHSNYDSFYWMDKFGDKDFAHHSVMVKAWGLLTLTLSETELIPFKLASYAKLLDTYLEKTESQLPKEIFDDGDDEYDDDDDFDFDFSEEMSVDMAVAIANADSSALASVNPVSSTDVSDTEVDAQQIFTRPKHRKPKHPKRKLHKEARKAFEKLRKEVDKFKTRARKYDAYTERLQEEFTQDYAWFYSYKKLILLVKIKVANIKLAQIEQLFTYDKGLDNGRSWFKHVVFAPGINTGYAGALLPGLTEAIDARDPSAILKWATIIRASVTSVNALVSK</sequence>
<dbReference type="Proteomes" id="UP000189580">
    <property type="component" value="Chromosome d"/>
</dbReference>
<dbReference type="InterPro" id="IPR046450">
    <property type="entry name" value="PA_dom_sf"/>
</dbReference>
<dbReference type="SUPFAM" id="SSF47672">
    <property type="entry name" value="Transferrin receptor-like dimerisation domain"/>
    <property type="match status" value="1"/>
</dbReference>
<keyword evidence="7" id="KW-1185">Reference proteome</keyword>
<dbReference type="PANTHER" id="PTHR10404">
    <property type="entry name" value="N-ACETYLATED-ALPHA-LINKED ACIDIC DIPEPTIDASE"/>
    <property type="match status" value="1"/>
</dbReference>
<dbReference type="EMBL" id="CP014502">
    <property type="protein sequence ID" value="ANB13816.1"/>
    <property type="molecule type" value="Genomic_DNA"/>
</dbReference>
<dbReference type="Gene3D" id="3.50.30.30">
    <property type="match status" value="1"/>
</dbReference>
<dbReference type="InterPro" id="IPR007484">
    <property type="entry name" value="Peptidase_M28"/>
</dbReference>
<organism evidence="6 7">
    <name type="scientific">Sugiyamaella lignohabitans</name>
    <dbReference type="NCBI Taxonomy" id="796027"/>
    <lineage>
        <taxon>Eukaryota</taxon>
        <taxon>Fungi</taxon>
        <taxon>Dikarya</taxon>
        <taxon>Ascomycota</taxon>
        <taxon>Saccharomycotina</taxon>
        <taxon>Dipodascomycetes</taxon>
        <taxon>Dipodascales</taxon>
        <taxon>Trichomonascaceae</taxon>
        <taxon>Sugiyamaella</taxon>
    </lineage>
</organism>
<dbReference type="AlphaFoldDB" id="A0A167E9T5"/>
<dbReference type="InterPro" id="IPR007365">
    <property type="entry name" value="TFR-like_dimer_dom"/>
</dbReference>
<evidence type="ECO:0000259" key="5">
    <source>
        <dbReference type="Pfam" id="PF04389"/>
    </source>
</evidence>
<name>A0A167E9T5_9ASCO</name>
<dbReference type="OrthoDB" id="5841748at2759"/>
<evidence type="ECO:0000259" key="4">
    <source>
        <dbReference type="Pfam" id="PF04253"/>
    </source>
</evidence>
<dbReference type="KEGG" id="slb:AWJ20_4763"/>
<feature type="domain" description="Transferrin receptor-like dimerisation" evidence="4">
    <location>
        <begin position="701"/>
        <end position="822"/>
    </location>
</feature>
<dbReference type="CDD" id="cd08022">
    <property type="entry name" value="M28_PSMA_like"/>
    <property type="match status" value="1"/>
</dbReference>
<dbReference type="Pfam" id="PF04253">
    <property type="entry name" value="TFR_dimer"/>
    <property type="match status" value="1"/>
</dbReference>
<feature type="domain" description="Peptidase M28" evidence="5">
    <location>
        <begin position="371"/>
        <end position="559"/>
    </location>
</feature>
<evidence type="ECO:0000313" key="7">
    <source>
        <dbReference type="Proteomes" id="UP000189580"/>
    </source>
</evidence>
<feature type="transmembrane region" description="Helical" evidence="2">
    <location>
        <begin position="32"/>
        <end position="51"/>
    </location>
</feature>
<feature type="domain" description="PA" evidence="3">
    <location>
        <begin position="182"/>
        <end position="260"/>
    </location>
</feature>
<proteinExistence type="inferred from homology"/>
<dbReference type="Gene3D" id="3.40.630.10">
    <property type="entry name" value="Zn peptidases"/>
    <property type="match status" value="1"/>
</dbReference>
<reference evidence="6 7" key="1">
    <citation type="submission" date="2016-02" db="EMBL/GenBank/DDBJ databases">
        <title>Complete genome sequence and transcriptome regulation of the pentose utilising yeast Sugiyamaella lignohabitans.</title>
        <authorList>
            <person name="Bellasio M."/>
            <person name="Peymann A."/>
            <person name="Valli M."/>
            <person name="Sipitzky M."/>
            <person name="Graf A."/>
            <person name="Sauer M."/>
            <person name="Marx H."/>
            <person name="Mattanovich D."/>
        </authorList>
    </citation>
    <scope>NUCLEOTIDE SEQUENCE [LARGE SCALE GENOMIC DNA]</scope>
    <source>
        <strain evidence="6 7">CBS 10342</strain>
    </source>
</reference>
<dbReference type="RefSeq" id="XP_018736293.1">
    <property type="nucleotide sequence ID" value="XM_018881856.1"/>
</dbReference>
<evidence type="ECO:0000259" key="3">
    <source>
        <dbReference type="Pfam" id="PF02225"/>
    </source>
</evidence>
<evidence type="ECO:0000313" key="6">
    <source>
        <dbReference type="EMBL" id="ANB13816.1"/>
    </source>
</evidence>
<comment type="similarity">
    <text evidence="1">Belongs to the peptidase M28 family. M28B subfamily.</text>
</comment>
<keyword evidence="2" id="KW-0812">Transmembrane</keyword>
<evidence type="ECO:0000256" key="1">
    <source>
        <dbReference type="ARBA" id="ARBA00005634"/>
    </source>
</evidence>
<dbReference type="Gene3D" id="1.20.930.40">
    <property type="entry name" value="Transferrin receptor-like, dimerisation domain"/>
    <property type="match status" value="1"/>
</dbReference>
<dbReference type="CDD" id="cd02121">
    <property type="entry name" value="PA_GCPII_like"/>
    <property type="match status" value="1"/>
</dbReference>
<dbReference type="SUPFAM" id="SSF52025">
    <property type="entry name" value="PA domain"/>
    <property type="match status" value="1"/>
</dbReference>
<dbReference type="FunFam" id="3.40.630.10:FF:000101">
    <property type="entry name" value="N-acetylated alpha-linked acidic dipeptidase like 1"/>
    <property type="match status" value="1"/>
</dbReference>
<accession>A0A167E9T5</accession>
<dbReference type="InterPro" id="IPR036757">
    <property type="entry name" value="TFR-like_dimer_dom_sf"/>
</dbReference>
<evidence type="ECO:0000256" key="2">
    <source>
        <dbReference type="SAM" id="Phobius"/>
    </source>
</evidence>
<dbReference type="InterPro" id="IPR003137">
    <property type="entry name" value="PA_domain"/>
</dbReference>
<dbReference type="FunFam" id="3.50.30.30:FF:000008">
    <property type="entry name" value="Glutamate carboxypeptidase 2"/>
    <property type="match status" value="1"/>
</dbReference>
<protein>
    <submittedName>
        <fullName evidence="6">Vps70p</fullName>
    </submittedName>
</protein>